<dbReference type="RefSeq" id="WP_072773015.1">
    <property type="nucleotide sequence ID" value="NZ_FRDN01000008.1"/>
</dbReference>
<evidence type="ECO:0000259" key="3">
    <source>
        <dbReference type="PROSITE" id="PS50983"/>
    </source>
</evidence>
<evidence type="ECO:0000256" key="2">
    <source>
        <dbReference type="SAM" id="SignalP"/>
    </source>
</evidence>
<sequence length="375" mass="41171">MRKILIPLLLTALILCSLAGCETKPSNPTKANITNNTALPPSAAQTRIITDLGGNEVAIPSISEIKQVVIITPPVTSVLLEAIPDKNMIVGLSPKAFAFSNADIMAKLFPNYTDVDTTFVGDDFSINTEALLQLNPDIILYYGEVQKKGLANIGLPIINFFSPKLTDPKDVTVAWDNLLREIFDADTNEGLQSEWQLSDERVAELLAKQTGEPKRALCVFSNVGGSLVVSGSSSFDSYAQSFFDKAGLINVAADIEGTAEVDMEQIYNWNPDLIFIFHNAPAKAFLANSIAGQDWSLLDAWKNKAIYDIPQTAYSWGAPCADSPMMPLWLISKAYPELLSENDFRAELTNYYERLHRVTLTDGDITSILSLREAR</sequence>
<dbReference type="AlphaFoldDB" id="A0A1M7TWW5"/>
<feature type="chain" id="PRO_5038857908" evidence="2">
    <location>
        <begin position="20"/>
        <end position="375"/>
    </location>
</feature>
<accession>A0A1M7TWW5</accession>
<reference evidence="5" key="1">
    <citation type="submission" date="2016-12" db="EMBL/GenBank/DDBJ databases">
        <authorList>
            <person name="Varghese N."/>
            <person name="Submissions S."/>
        </authorList>
    </citation>
    <scope>NUCLEOTIDE SEQUENCE [LARGE SCALE GENOMIC DNA]</scope>
    <source>
        <strain evidence="5">DSM 11544</strain>
    </source>
</reference>
<dbReference type="Proteomes" id="UP000184010">
    <property type="component" value="Unassembled WGS sequence"/>
</dbReference>
<dbReference type="PANTHER" id="PTHR30535:SF34">
    <property type="entry name" value="MOLYBDATE-BINDING PROTEIN MOLA"/>
    <property type="match status" value="1"/>
</dbReference>
<organism evidence="4 5">
    <name type="scientific">Desulfitobacterium chlororespirans DSM 11544</name>
    <dbReference type="NCBI Taxonomy" id="1121395"/>
    <lineage>
        <taxon>Bacteria</taxon>
        <taxon>Bacillati</taxon>
        <taxon>Bacillota</taxon>
        <taxon>Clostridia</taxon>
        <taxon>Eubacteriales</taxon>
        <taxon>Desulfitobacteriaceae</taxon>
        <taxon>Desulfitobacterium</taxon>
    </lineage>
</organism>
<dbReference type="STRING" id="1121395.SAMN02745215_02638"/>
<proteinExistence type="inferred from homology"/>
<evidence type="ECO:0000313" key="5">
    <source>
        <dbReference type="Proteomes" id="UP000184010"/>
    </source>
</evidence>
<feature type="domain" description="Fe/B12 periplasmic-binding" evidence="3">
    <location>
        <begin position="67"/>
        <end position="338"/>
    </location>
</feature>
<dbReference type="GO" id="GO:0071281">
    <property type="term" value="P:cellular response to iron ion"/>
    <property type="evidence" value="ECO:0007669"/>
    <property type="project" value="TreeGrafter"/>
</dbReference>
<dbReference type="PROSITE" id="PS51257">
    <property type="entry name" value="PROKAR_LIPOPROTEIN"/>
    <property type="match status" value="1"/>
</dbReference>
<evidence type="ECO:0000313" key="4">
    <source>
        <dbReference type="EMBL" id="SHN75218.1"/>
    </source>
</evidence>
<comment type="similarity">
    <text evidence="1">Belongs to the bacterial solute-binding protein 8 family.</text>
</comment>
<dbReference type="Gene3D" id="3.40.50.1980">
    <property type="entry name" value="Nitrogenase molybdenum iron protein domain"/>
    <property type="match status" value="2"/>
</dbReference>
<dbReference type="Pfam" id="PF01497">
    <property type="entry name" value="Peripla_BP_2"/>
    <property type="match status" value="1"/>
</dbReference>
<protein>
    <submittedName>
        <fullName evidence="4">Iron complex transport system substrate-binding protein</fullName>
    </submittedName>
</protein>
<dbReference type="SUPFAM" id="SSF53807">
    <property type="entry name" value="Helical backbone' metal receptor"/>
    <property type="match status" value="1"/>
</dbReference>
<gene>
    <name evidence="4" type="ORF">SAMN02745215_02638</name>
</gene>
<evidence type="ECO:0000256" key="1">
    <source>
        <dbReference type="ARBA" id="ARBA00008814"/>
    </source>
</evidence>
<name>A0A1M7TWW5_9FIRM</name>
<dbReference type="EMBL" id="FRDN01000008">
    <property type="protein sequence ID" value="SHN75218.1"/>
    <property type="molecule type" value="Genomic_DNA"/>
</dbReference>
<feature type="signal peptide" evidence="2">
    <location>
        <begin position="1"/>
        <end position="19"/>
    </location>
</feature>
<dbReference type="PROSITE" id="PS50983">
    <property type="entry name" value="FE_B12_PBP"/>
    <property type="match status" value="1"/>
</dbReference>
<keyword evidence="5" id="KW-1185">Reference proteome</keyword>
<keyword evidence="2" id="KW-0732">Signal</keyword>
<dbReference type="PANTHER" id="PTHR30535">
    <property type="entry name" value="VITAMIN B12-BINDING PROTEIN"/>
    <property type="match status" value="1"/>
</dbReference>
<dbReference type="InterPro" id="IPR002491">
    <property type="entry name" value="ABC_transptr_periplasmic_BD"/>
</dbReference>
<dbReference type="InterPro" id="IPR050902">
    <property type="entry name" value="ABC_Transporter_SBP"/>
</dbReference>
<dbReference type="Gene3D" id="1.20.58.2180">
    <property type="match status" value="1"/>
</dbReference>